<keyword evidence="4 5" id="KW-0472">Membrane</keyword>
<evidence type="ECO:0000256" key="2">
    <source>
        <dbReference type="ARBA" id="ARBA00022692"/>
    </source>
</evidence>
<proteinExistence type="predicted"/>
<feature type="domain" description="ABC transmembrane type-2" evidence="6">
    <location>
        <begin position="25"/>
        <end position="247"/>
    </location>
</feature>
<dbReference type="GO" id="GO:0140359">
    <property type="term" value="F:ABC-type transporter activity"/>
    <property type="evidence" value="ECO:0007669"/>
    <property type="project" value="InterPro"/>
</dbReference>
<dbReference type="PANTHER" id="PTHR43332:SF2">
    <property type="entry name" value="INNER MEMBRANE TRANSPORT PERMEASE YADH"/>
    <property type="match status" value="1"/>
</dbReference>
<feature type="transmembrane region" description="Helical" evidence="5">
    <location>
        <begin position="136"/>
        <end position="162"/>
    </location>
</feature>
<evidence type="ECO:0000256" key="5">
    <source>
        <dbReference type="SAM" id="Phobius"/>
    </source>
</evidence>
<gene>
    <name evidence="7" type="ORF">A3207_00455</name>
</gene>
<dbReference type="Pfam" id="PF01061">
    <property type="entry name" value="ABC2_membrane"/>
    <property type="match status" value="1"/>
</dbReference>
<evidence type="ECO:0000313" key="8">
    <source>
        <dbReference type="Proteomes" id="UP000752814"/>
    </source>
</evidence>
<dbReference type="AlphaFoldDB" id="A0A8J8PHM9"/>
<sequence length="249" mass="27633">MLDFLREVYYVSWADLRFLKHNFPNILITSLVSPILYLITFGYGLGRGMSSGDISYIAFIIPGIVALSSLSSSFSSTSTRINVQRLYYKSFDEMMMCPLRPTAIILGKSMMGVLRGLLSCSIIFIMGLILSPELMLTPLFIGCLLISCFSFSFLGVMAALLAKSHQTLATFNSLVILPMTFLCGTFFSVSSVPALFQYILYLFPLTHASMCVRASALGWVFPWGSLAVLIGFGIAFYIIDVYLIKTRKV</sequence>
<dbReference type="OMA" id="HSLPPFW"/>
<dbReference type="PANTHER" id="PTHR43332">
    <property type="entry name" value="INNER MEMBRANE TRANSPORT PERMEASE YADH-RELATED"/>
    <property type="match status" value="1"/>
</dbReference>
<dbReference type="PRINTS" id="PR00164">
    <property type="entry name" value="ABC2TRNSPORT"/>
</dbReference>
<evidence type="ECO:0000256" key="1">
    <source>
        <dbReference type="ARBA" id="ARBA00004141"/>
    </source>
</evidence>
<feature type="transmembrane region" description="Helical" evidence="5">
    <location>
        <begin position="56"/>
        <end position="75"/>
    </location>
</feature>
<feature type="transmembrane region" description="Helical" evidence="5">
    <location>
        <begin position="220"/>
        <end position="244"/>
    </location>
</feature>
<name>A0A8J8PHM9_9ARCH</name>
<accession>A0A8J8PHM9</accession>
<dbReference type="InterPro" id="IPR052522">
    <property type="entry name" value="ABC-2_transport_permease"/>
</dbReference>
<dbReference type="PIRSF" id="PIRSF006648">
    <property type="entry name" value="DrrB"/>
    <property type="match status" value="1"/>
</dbReference>
<feature type="transmembrane region" description="Helical" evidence="5">
    <location>
        <begin position="174"/>
        <end position="200"/>
    </location>
</feature>
<organism evidence="7 8">
    <name type="scientific">Candidatus Methanomassiliicoccus intestinalis</name>
    <dbReference type="NCBI Taxonomy" id="1406512"/>
    <lineage>
        <taxon>Archaea</taxon>
        <taxon>Methanobacteriati</taxon>
        <taxon>Thermoplasmatota</taxon>
        <taxon>Thermoplasmata</taxon>
        <taxon>Methanomassiliicoccales</taxon>
        <taxon>Methanomassiliicoccaceae</taxon>
        <taxon>Methanomassiliicoccus</taxon>
    </lineage>
</organism>
<dbReference type="PROSITE" id="PS51012">
    <property type="entry name" value="ABC_TM2"/>
    <property type="match status" value="1"/>
</dbReference>
<keyword evidence="3 5" id="KW-1133">Transmembrane helix</keyword>
<evidence type="ECO:0000256" key="3">
    <source>
        <dbReference type="ARBA" id="ARBA00022989"/>
    </source>
</evidence>
<dbReference type="EMBL" id="LVVT01000001">
    <property type="protein sequence ID" value="TQS84548.1"/>
    <property type="molecule type" value="Genomic_DNA"/>
</dbReference>
<protein>
    <submittedName>
        <fullName evidence="7">ABC transporter</fullName>
    </submittedName>
</protein>
<dbReference type="Proteomes" id="UP000752814">
    <property type="component" value="Unassembled WGS sequence"/>
</dbReference>
<evidence type="ECO:0000256" key="4">
    <source>
        <dbReference type="ARBA" id="ARBA00023136"/>
    </source>
</evidence>
<dbReference type="InterPro" id="IPR000412">
    <property type="entry name" value="ABC_2_transport"/>
</dbReference>
<comment type="subcellular location">
    <subcellularLocation>
        <location evidence="1">Membrane</location>
        <topology evidence="1">Multi-pass membrane protein</topology>
    </subcellularLocation>
</comment>
<feature type="transmembrane region" description="Helical" evidence="5">
    <location>
        <begin position="112"/>
        <end position="130"/>
    </location>
</feature>
<evidence type="ECO:0000313" key="7">
    <source>
        <dbReference type="EMBL" id="TQS84548.1"/>
    </source>
</evidence>
<reference evidence="7" key="1">
    <citation type="submission" date="2016-03" db="EMBL/GenBank/DDBJ databases">
        <authorList>
            <person name="Borrel G."/>
            <person name="Mccann A."/>
            <person name="O'Toole P.W."/>
        </authorList>
    </citation>
    <scope>NUCLEOTIDE SEQUENCE</scope>
    <source>
        <strain evidence="7">183</strain>
    </source>
</reference>
<dbReference type="InterPro" id="IPR013525">
    <property type="entry name" value="ABC2_TM"/>
</dbReference>
<dbReference type="RefSeq" id="WP_020448907.1">
    <property type="nucleotide sequence ID" value="NZ_CAYAXV010000011.1"/>
</dbReference>
<keyword evidence="2 5" id="KW-0812">Transmembrane</keyword>
<dbReference type="GeneID" id="41323437"/>
<feature type="transmembrane region" description="Helical" evidence="5">
    <location>
        <begin position="26"/>
        <end position="44"/>
    </location>
</feature>
<dbReference type="InterPro" id="IPR047817">
    <property type="entry name" value="ABC2_TM_bact-type"/>
</dbReference>
<comment type="caution">
    <text evidence="7">The sequence shown here is derived from an EMBL/GenBank/DDBJ whole genome shotgun (WGS) entry which is preliminary data.</text>
</comment>
<evidence type="ECO:0000259" key="6">
    <source>
        <dbReference type="PROSITE" id="PS51012"/>
    </source>
</evidence>
<dbReference type="GO" id="GO:0043190">
    <property type="term" value="C:ATP-binding cassette (ABC) transporter complex"/>
    <property type="evidence" value="ECO:0007669"/>
    <property type="project" value="InterPro"/>
</dbReference>